<name>A0A0F7ZUU6_9HYPO</name>
<feature type="region of interest" description="Disordered" evidence="1">
    <location>
        <begin position="179"/>
        <end position="205"/>
    </location>
</feature>
<organism evidence="2 3">
    <name type="scientific">Hirsutella minnesotensis 3608</name>
    <dbReference type="NCBI Taxonomy" id="1043627"/>
    <lineage>
        <taxon>Eukaryota</taxon>
        <taxon>Fungi</taxon>
        <taxon>Dikarya</taxon>
        <taxon>Ascomycota</taxon>
        <taxon>Pezizomycotina</taxon>
        <taxon>Sordariomycetes</taxon>
        <taxon>Hypocreomycetidae</taxon>
        <taxon>Hypocreales</taxon>
        <taxon>Ophiocordycipitaceae</taxon>
        <taxon>Hirsutella</taxon>
    </lineage>
</organism>
<gene>
    <name evidence="2" type="ORF">HIM_05174</name>
</gene>
<evidence type="ECO:0000313" key="2">
    <source>
        <dbReference type="EMBL" id="KJZ75478.1"/>
    </source>
</evidence>
<feature type="compositionally biased region" description="Polar residues" evidence="1">
    <location>
        <begin position="8"/>
        <end position="24"/>
    </location>
</feature>
<keyword evidence="3" id="KW-1185">Reference proteome</keyword>
<feature type="region of interest" description="Disordered" evidence="1">
    <location>
        <begin position="115"/>
        <end position="137"/>
    </location>
</feature>
<proteinExistence type="predicted"/>
<feature type="compositionally biased region" description="Low complexity" evidence="1">
    <location>
        <begin position="64"/>
        <end position="103"/>
    </location>
</feature>
<dbReference type="AlphaFoldDB" id="A0A0F7ZUU6"/>
<accession>A0A0F7ZUU6</accession>
<sequence length="205" mass="20792">MDRRSRSNDGNVGSSNAATGTSADDGTEGHGERQLQRHQHHGGEARSEGRAATGPDTPASGLNSAAAARAGATTAAAAAAVVSSSRRSVDAVTGPRAAAESASATATASLVAASTHPCGLGTGRSNKLGAGGAESRVGDKRRLASLGRCSRRWHPGRCAGASVSSAAASAFLLAAVYPRNDDDDGLDDDDKRRRSWRAFRDRGRG</sequence>
<feature type="compositionally biased region" description="Basic and acidic residues" evidence="1">
    <location>
        <begin position="27"/>
        <end position="49"/>
    </location>
</feature>
<dbReference type="Proteomes" id="UP000054481">
    <property type="component" value="Unassembled WGS sequence"/>
</dbReference>
<reference evidence="2 3" key="1">
    <citation type="journal article" date="2014" name="Genome Biol. Evol.">
        <title>Comparative genomics and transcriptomics analyses reveal divergent lifestyle features of nematode endoparasitic fungus Hirsutella minnesotensis.</title>
        <authorList>
            <person name="Lai Y."/>
            <person name="Liu K."/>
            <person name="Zhang X."/>
            <person name="Zhang X."/>
            <person name="Li K."/>
            <person name="Wang N."/>
            <person name="Shu C."/>
            <person name="Wu Y."/>
            <person name="Wang C."/>
            <person name="Bushley K.E."/>
            <person name="Xiang M."/>
            <person name="Liu X."/>
        </authorList>
    </citation>
    <scope>NUCLEOTIDE SEQUENCE [LARGE SCALE GENOMIC DNA]</scope>
    <source>
        <strain evidence="2 3">3608</strain>
    </source>
</reference>
<protein>
    <submittedName>
        <fullName evidence="2">Uncharacterized protein</fullName>
    </submittedName>
</protein>
<evidence type="ECO:0000256" key="1">
    <source>
        <dbReference type="SAM" id="MobiDB-lite"/>
    </source>
</evidence>
<evidence type="ECO:0000313" key="3">
    <source>
        <dbReference type="Proteomes" id="UP000054481"/>
    </source>
</evidence>
<feature type="region of interest" description="Disordered" evidence="1">
    <location>
        <begin position="1"/>
        <end position="103"/>
    </location>
</feature>
<dbReference type="EMBL" id="KQ030517">
    <property type="protein sequence ID" value="KJZ75478.1"/>
    <property type="molecule type" value="Genomic_DNA"/>
</dbReference>